<feature type="transmembrane region" description="Helical" evidence="1">
    <location>
        <begin position="116"/>
        <end position="139"/>
    </location>
</feature>
<comment type="caution">
    <text evidence="2">The sequence shown here is derived from an EMBL/GenBank/DDBJ whole genome shotgun (WGS) entry which is preliminary data.</text>
</comment>
<accession>A0ABV9CSB1</accession>
<gene>
    <name evidence="2" type="ORF">ACFO60_32965</name>
</gene>
<reference evidence="3" key="1">
    <citation type="journal article" date="2019" name="Int. J. Syst. Evol. Microbiol.">
        <title>The Global Catalogue of Microorganisms (GCM) 10K type strain sequencing project: providing services to taxonomists for standard genome sequencing and annotation.</title>
        <authorList>
            <consortium name="The Broad Institute Genomics Platform"/>
            <consortium name="The Broad Institute Genome Sequencing Center for Infectious Disease"/>
            <person name="Wu L."/>
            <person name="Ma J."/>
        </authorList>
    </citation>
    <scope>NUCLEOTIDE SEQUENCE [LARGE SCALE GENOMIC DNA]</scope>
    <source>
        <strain evidence="3">CGMCC 4.7132</strain>
    </source>
</reference>
<feature type="transmembrane region" description="Helical" evidence="1">
    <location>
        <begin position="246"/>
        <end position="269"/>
    </location>
</feature>
<dbReference type="RefSeq" id="WP_380848472.1">
    <property type="nucleotide sequence ID" value="NZ_JBHSFP010000033.1"/>
</dbReference>
<name>A0ABV9CSB1_9ACTN</name>
<keyword evidence="1" id="KW-1133">Transmembrane helix</keyword>
<dbReference type="EMBL" id="JBHSFP010000033">
    <property type="protein sequence ID" value="MFC4535602.1"/>
    <property type="molecule type" value="Genomic_DNA"/>
</dbReference>
<evidence type="ECO:0000256" key="1">
    <source>
        <dbReference type="SAM" id="Phobius"/>
    </source>
</evidence>
<organism evidence="2 3">
    <name type="scientific">Sphaerisporangium dianthi</name>
    <dbReference type="NCBI Taxonomy" id="1436120"/>
    <lineage>
        <taxon>Bacteria</taxon>
        <taxon>Bacillati</taxon>
        <taxon>Actinomycetota</taxon>
        <taxon>Actinomycetes</taxon>
        <taxon>Streptosporangiales</taxon>
        <taxon>Streptosporangiaceae</taxon>
        <taxon>Sphaerisporangium</taxon>
    </lineage>
</organism>
<evidence type="ECO:0000313" key="2">
    <source>
        <dbReference type="EMBL" id="MFC4535602.1"/>
    </source>
</evidence>
<keyword evidence="1" id="KW-0812">Transmembrane</keyword>
<dbReference type="Proteomes" id="UP001596004">
    <property type="component" value="Unassembled WGS sequence"/>
</dbReference>
<feature type="transmembrane region" description="Helical" evidence="1">
    <location>
        <begin position="218"/>
        <end position="240"/>
    </location>
</feature>
<feature type="transmembrane region" description="Helical" evidence="1">
    <location>
        <begin position="159"/>
        <end position="181"/>
    </location>
</feature>
<keyword evidence="1" id="KW-0472">Membrane</keyword>
<feature type="transmembrane region" description="Helical" evidence="1">
    <location>
        <begin position="325"/>
        <end position="353"/>
    </location>
</feature>
<evidence type="ECO:0008006" key="4">
    <source>
        <dbReference type="Google" id="ProtNLM"/>
    </source>
</evidence>
<evidence type="ECO:0000313" key="3">
    <source>
        <dbReference type="Proteomes" id="UP001596004"/>
    </source>
</evidence>
<proteinExistence type="predicted"/>
<sequence length="415" mass="44345">MTGTEAGGATATNVRLHPLSVRAEGDEWIVGRVETGTFVALPEVGARAIELLRQGHDVPGAAATLAEEHGEPVDVAGFVRSLAKLGFVAELDGEAVAGKTVPPSTFPRVRQRHVRWMLSPVLGAAVVAAVAFAALFALFGPGRPPAPADVVWSERGSLVLLSQVAVYWPVIFLHELGHLFTARAAGMPGRMTFGTRLQFLAAQTNVSGVWAAPRRVRLVVYLSGMAVNAVLAAAGSVIFQATGPGFWHNLGAVVFITQIVLIAGQFMFFMRTDVYFVVQDVARCHNLYGDAAAYARHLASRLFPRRAAPDPTAGLPARQRRAVRLYAAFLVPGTVVCLGFFLAVTVPITVALLSQAVAALMAADSVLAVLDPVAVIAVIGTVQLLWLRTWWRRHGRRVRTVLRTMLTTLGAPSSN</sequence>
<feature type="transmembrane region" description="Helical" evidence="1">
    <location>
        <begin position="365"/>
        <end position="387"/>
    </location>
</feature>
<keyword evidence="3" id="KW-1185">Reference proteome</keyword>
<protein>
    <recommendedName>
        <fullName evidence="4">PqqD family protein</fullName>
    </recommendedName>
</protein>